<name>A0ABQ1EBH1_9CLOT</name>
<proteinExistence type="predicted"/>
<gene>
    <name evidence="1" type="ORF">CSC2_26780</name>
</gene>
<dbReference type="Proteomes" id="UP000663802">
    <property type="component" value="Unassembled WGS sequence"/>
</dbReference>
<evidence type="ECO:0008006" key="3">
    <source>
        <dbReference type="Google" id="ProtNLM"/>
    </source>
</evidence>
<evidence type="ECO:0000313" key="1">
    <source>
        <dbReference type="EMBL" id="GFZ32152.1"/>
    </source>
</evidence>
<dbReference type="RefSeq" id="WP_206870418.1">
    <property type="nucleotide sequence ID" value="NZ_BMBA01000002.1"/>
</dbReference>
<organism evidence="1 2">
    <name type="scientific">Clostridium zeae</name>
    <dbReference type="NCBI Taxonomy" id="2759022"/>
    <lineage>
        <taxon>Bacteria</taxon>
        <taxon>Bacillati</taxon>
        <taxon>Bacillota</taxon>
        <taxon>Clostridia</taxon>
        <taxon>Eubacteriales</taxon>
        <taxon>Clostridiaceae</taxon>
        <taxon>Clostridium</taxon>
    </lineage>
</organism>
<sequence>MVISELIDLTIKYATGDANVRARMYGRAVGELIIALAGPKGITGVLNVLKDLTKVMKLGDVINGISKGAKAAEVVALIDRIAETVSKIKNILKTNVQDIIIYVKQISKFDNYYEVVTPDGQVFKIMKDEIPVENISKINNISEGALKGLGKIAGNSYEVTSSGINKIKSHLASLDPDPANDLMIKRLESALENGQKLEGADASFYLHELKEADLMAGGMGYNAAHEAALEYYGVSRFSVYHPDVIKALSSEFNDFWKKFWGLI</sequence>
<dbReference type="EMBL" id="BMBA01000002">
    <property type="protein sequence ID" value="GFZ32152.1"/>
    <property type="molecule type" value="Genomic_DNA"/>
</dbReference>
<protein>
    <recommendedName>
        <fullName evidence="3">Pre-toxin TG domain-containing protein</fullName>
    </recommendedName>
</protein>
<evidence type="ECO:0000313" key="2">
    <source>
        <dbReference type="Proteomes" id="UP000663802"/>
    </source>
</evidence>
<reference evidence="1 2" key="1">
    <citation type="journal article" date="2021" name="Int. J. Syst. Evol. Microbiol.">
        <title>Clostridium zeae sp. nov., isolated from corn silage.</title>
        <authorList>
            <person name="Kobayashi H."/>
            <person name="Tanizawa Y."/>
            <person name="Yagura M."/>
            <person name="Sakamoto M."/>
            <person name="Ohkuma M."/>
            <person name="Tohno M."/>
        </authorList>
    </citation>
    <scope>NUCLEOTIDE SEQUENCE [LARGE SCALE GENOMIC DNA]</scope>
    <source>
        <strain evidence="1 2">CSC2</strain>
    </source>
</reference>
<comment type="caution">
    <text evidence="1">The sequence shown here is derived from an EMBL/GenBank/DDBJ whole genome shotgun (WGS) entry which is preliminary data.</text>
</comment>
<keyword evidence="2" id="KW-1185">Reference proteome</keyword>
<accession>A0ABQ1EBH1</accession>